<gene>
    <name evidence="3" type="primary">SYT4</name>
    <name evidence="3" type="ORF">SNEC2469_LOCUS35195</name>
</gene>
<reference evidence="3" key="1">
    <citation type="submission" date="2021-02" db="EMBL/GenBank/DDBJ databases">
        <authorList>
            <person name="Dougan E. K."/>
            <person name="Rhodes N."/>
            <person name="Thang M."/>
            <person name="Chan C."/>
        </authorList>
    </citation>
    <scope>NUCLEOTIDE SEQUENCE</scope>
</reference>
<dbReference type="PROSITE" id="PS50004">
    <property type="entry name" value="C2"/>
    <property type="match status" value="2"/>
</dbReference>
<feature type="region of interest" description="Disordered" evidence="1">
    <location>
        <begin position="180"/>
        <end position="222"/>
    </location>
</feature>
<dbReference type="PANTHER" id="PTHR47800:SF5">
    <property type="entry name" value="FER-1-LIKE PROTEIN 6"/>
    <property type="match status" value="1"/>
</dbReference>
<dbReference type="SMART" id="SM00239">
    <property type="entry name" value="C2"/>
    <property type="match status" value="2"/>
</dbReference>
<evidence type="ECO:0000313" key="4">
    <source>
        <dbReference type="Proteomes" id="UP000601435"/>
    </source>
</evidence>
<feature type="domain" description="C2" evidence="2">
    <location>
        <begin position="1"/>
        <end position="125"/>
    </location>
</feature>
<dbReference type="PANTHER" id="PTHR47800">
    <property type="entry name" value="C2 DOMAIN-CONTAINING PROTEIN"/>
    <property type="match status" value="1"/>
</dbReference>
<feature type="domain" description="C2" evidence="2">
    <location>
        <begin position="213"/>
        <end position="335"/>
    </location>
</feature>
<protein>
    <submittedName>
        <fullName evidence="3">SYT4 protein</fullName>
    </submittedName>
</protein>
<dbReference type="EMBL" id="CAJNJA010100619">
    <property type="protein sequence ID" value="CAE7943868.1"/>
    <property type="molecule type" value="Genomic_DNA"/>
</dbReference>
<feature type="region of interest" description="Disordered" evidence="1">
    <location>
        <begin position="363"/>
        <end position="402"/>
    </location>
</feature>
<sequence>MPEPVRHVALATTLKVYVHSASDLPRGDAKGLSDPYVVCFLPPGADPVFQTQVCRQTLDPVWDEEHQFRYNPGASLQFQVLDKDDSLKDLSERLLDFRGIGSDFLGQVTLESEEFYPKGFEGDVMLEGVPGGKNAILYLRITVDEGQVRLPIPSQPAAQPHETLMDTAEAQQLLYSTEEMPAKETRPPTTQAPQHLPQHPPSERLQQNARQEQRGGSCSSTAAPGGLHEVWQLRVTLAAAVALPTTRDSGRCSPYCLCDLAGDTPFQCRTAVITDSREPVWNKTVDMEFSGKEPLVFSIYSKEVWPGKDTLLATATLSANQLLPDGFDGDLGLELCSGAELHTHSERPSLRVQVTCHKVQRTAVSAARREKHQHQKHLEAPERQEHRQDKASSPRPKAKPTLSPKRLKVIIQSFRGLHGLDLSSRRVFSCICAIAGRRYADLQTGPAMEQGYQTVWNLEGELQDYVEGEDLEFHVACEETQLEGSAILRCHQFYPFGFNSDITMANDGQGIVGLLRVKVSVERGASQKHVFPTGLRTLGIQQPSSAADARLKQAGDVWLRSLRPWDAFHASLAAAQGQERHRLSEQSSAILKPKVSSCLEDVLDSVHLSTHFDAARGSGRTFRPLRLSVLTHQAEASEQRM</sequence>
<organism evidence="3 4">
    <name type="scientific">Symbiodinium necroappetens</name>
    <dbReference type="NCBI Taxonomy" id="1628268"/>
    <lineage>
        <taxon>Eukaryota</taxon>
        <taxon>Sar</taxon>
        <taxon>Alveolata</taxon>
        <taxon>Dinophyceae</taxon>
        <taxon>Suessiales</taxon>
        <taxon>Symbiodiniaceae</taxon>
        <taxon>Symbiodinium</taxon>
    </lineage>
</organism>
<feature type="compositionally biased region" description="Basic and acidic residues" evidence="1">
    <location>
        <begin position="376"/>
        <end position="392"/>
    </location>
</feature>
<feature type="compositionally biased region" description="Polar residues" evidence="1">
    <location>
        <begin position="204"/>
        <end position="222"/>
    </location>
</feature>
<evidence type="ECO:0000259" key="2">
    <source>
        <dbReference type="PROSITE" id="PS50004"/>
    </source>
</evidence>
<dbReference type="SUPFAM" id="SSF49562">
    <property type="entry name" value="C2 domain (Calcium/lipid-binding domain, CaLB)"/>
    <property type="match status" value="2"/>
</dbReference>
<dbReference type="InterPro" id="IPR000008">
    <property type="entry name" value="C2_dom"/>
</dbReference>
<proteinExistence type="predicted"/>
<dbReference type="CDD" id="cd00030">
    <property type="entry name" value="C2"/>
    <property type="match status" value="2"/>
</dbReference>
<dbReference type="GO" id="GO:0010628">
    <property type="term" value="P:positive regulation of gene expression"/>
    <property type="evidence" value="ECO:0007669"/>
    <property type="project" value="TreeGrafter"/>
</dbReference>
<dbReference type="Pfam" id="PF00168">
    <property type="entry name" value="C2"/>
    <property type="match status" value="2"/>
</dbReference>
<comment type="caution">
    <text evidence="3">The sequence shown here is derived from an EMBL/GenBank/DDBJ whole genome shotgun (WGS) entry which is preliminary data.</text>
</comment>
<dbReference type="Proteomes" id="UP000601435">
    <property type="component" value="Unassembled WGS sequence"/>
</dbReference>
<accession>A0A813CJV1</accession>
<evidence type="ECO:0000313" key="3">
    <source>
        <dbReference type="EMBL" id="CAE7943868.1"/>
    </source>
</evidence>
<dbReference type="AlphaFoldDB" id="A0A813CJV1"/>
<dbReference type="InterPro" id="IPR035892">
    <property type="entry name" value="C2_domain_sf"/>
</dbReference>
<evidence type="ECO:0000256" key="1">
    <source>
        <dbReference type="SAM" id="MobiDB-lite"/>
    </source>
</evidence>
<name>A0A813CJV1_9DINO</name>
<dbReference type="Gene3D" id="2.60.40.150">
    <property type="entry name" value="C2 domain"/>
    <property type="match status" value="2"/>
</dbReference>
<keyword evidence="4" id="KW-1185">Reference proteome</keyword>
<dbReference type="OrthoDB" id="419768at2759"/>